<gene>
    <name evidence="2" type="ORF">DILT_LOCUS9002</name>
</gene>
<evidence type="ECO:0000313" key="3">
    <source>
        <dbReference type="Proteomes" id="UP000281553"/>
    </source>
</evidence>
<dbReference type="OrthoDB" id="6275030at2759"/>
<name>A0A3P7M4G3_DIBLA</name>
<dbReference type="AlphaFoldDB" id="A0A3P7M4G3"/>
<dbReference type="Pfam" id="PF02338">
    <property type="entry name" value="OTU"/>
    <property type="match status" value="1"/>
</dbReference>
<accession>A0A3P7M4G3</accession>
<protein>
    <recommendedName>
        <fullName evidence="1">OTU domain-containing protein</fullName>
    </recommendedName>
</protein>
<reference evidence="2 3" key="1">
    <citation type="submission" date="2018-11" db="EMBL/GenBank/DDBJ databases">
        <authorList>
            <consortium name="Pathogen Informatics"/>
        </authorList>
    </citation>
    <scope>NUCLEOTIDE SEQUENCE [LARGE SCALE GENOMIC DNA]</scope>
</reference>
<evidence type="ECO:0000313" key="2">
    <source>
        <dbReference type="EMBL" id="VDN13171.1"/>
    </source>
</evidence>
<evidence type="ECO:0000259" key="1">
    <source>
        <dbReference type="Pfam" id="PF02338"/>
    </source>
</evidence>
<keyword evidence="3" id="KW-1185">Reference proteome</keyword>
<feature type="domain" description="OTU" evidence="1">
    <location>
        <begin position="41"/>
        <end position="83"/>
    </location>
</feature>
<proteinExistence type="predicted"/>
<dbReference type="Proteomes" id="UP000281553">
    <property type="component" value="Unassembled WGS sequence"/>
</dbReference>
<sequence length="96" mass="11325">MSESLVACESAFFRVWRDYETVQAADQYCLDDRQLLRDWRSVLDAARQPRGSLEQIHIFVLCHILRRPVIVYGVKYINNYRDEPIGISNFQGQFRA</sequence>
<dbReference type="EMBL" id="UYRU01055763">
    <property type="protein sequence ID" value="VDN13171.1"/>
    <property type="molecule type" value="Genomic_DNA"/>
</dbReference>
<organism evidence="2 3">
    <name type="scientific">Dibothriocephalus latus</name>
    <name type="common">Fish tapeworm</name>
    <name type="synonym">Diphyllobothrium latum</name>
    <dbReference type="NCBI Taxonomy" id="60516"/>
    <lineage>
        <taxon>Eukaryota</taxon>
        <taxon>Metazoa</taxon>
        <taxon>Spiralia</taxon>
        <taxon>Lophotrochozoa</taxon>
        <taxon>Platyhelminthes</taxon>
        <taxon>Cestoda</taxon>
        <taxon>Eucestoda</taxon>
        <taxon>Diphyllobothriidea</taxon>
        <taxon>Diphyllobothriidae</taxon>
        <taxon>Dibothriocephalus</taxon>
    </lineage>
</organism>
<dbReference type="InterPro" id="IPR003323">
    <property type="entry name" value="OTU_dom"/>
</dbReference>